<evidence type="ECO:0000313" key="13">
    <source>
        <dbReference type="EMBL" id="CAB3370128.1"/>
    </source>
</evidence>
<evidence type="ECO:0000256" key="8">
    <source>
        <dbReference type="ARBA" id="ARBA00023235"/>
    </source>
</evidence>
<dbReference type="Pfam" id="PF00378">
    <property type="entry name" value="ECH_1"/>
    <property type="match status" value="1"/>
</dbReference>
<keyword evidence="5" id="KW-0007">Acetylation</keyword>
<evidence type="ECO:0000256" key="7">
    <source>
        <dbReference type="ARBA" id="ARBA00023140"/>
    </source>
</evidence>
<dbReference type="GO" id="GO:0005777">
    <property type="term" value="C:peroxisome"/>
    <property type="evidence" value="ECO:0007669"/>
    <property type="project" value="UniProtKB-SubCell"/>
</dbReference>
<dbReference type="InterPro" id="IPR045002">
    <property type="entry name" value="Ech1-like"/>
</dbReference>
<dbReference type="AlphaFoldDB" id="A0A8S1CQB4"/>
<comment type="catalytic activity">
    <reaction evidence="10">
        <text>(3E,5Z,8Z,11Z,14Z)-eicosapentaenoyl-CoA = (2E,4E,8Z,11Z,14Z)-eicosapentaenoyl-CoA</text>
        <dbReference type="Rhea" id="RHEA:45224"/>
        <dbReference type="ChEBI" id="CHEBI:85090"/>
        <dbReference type="ChEBI" id="CHEBI:85091"/>
    </reaction>
</comment>
<dbReference type="GO" id="GO:0051750">
    <property type="term" value="F:delta(3,5)-delta(2,4)-dienoyl-CoA isomerase activity"/>
    <property type="evidence" value="ECO:0007669"/>
    <property type="project" value="TreeGrafter"/>
</dbReference>
<evidence type="ECO:0000256" key="3">
    <source>
        <dbReference type="ARBA" id="ARBA00005254"/>
    </source>
</evidence>
<comment type="similarity">
    <text evidence="3">Belongs to the enoyl-CoA hydratase/isomerase family.</text>
</comment>
<comment type="caution">
    <text evidence="13">The sequence shown here is derived from an EMBL/GenBank/DDBJ whole genome shotgun (WGS) entry which is preliminary data.</text>
</comment>
<comment type="subcellular location">
    <subcellularLocation>
        <location evidence="1">Peroxisome</location>
    </subcellularLocation>
</comment>
<organism evidence="13 14">
    <name type="scientific">Cloeon dipterum</name>
    <dbReference type="NCBI Taxonomy" id="197152"/>
    <lineage>
        <taxon>Eukaryota</taxon>
        <taxon>Metazoa</taxon>
        <taxon>Ecdysozoa</taxon>
        <taxon>Arthropoda</taxon>
        <taxon>Hexapoda</taxon>
        <taxon>Insecta</taxon>
        <taxon>Pterygota</taxon>
        <taxon>Palaeoptera</taxon>
        <taxon>Ephemeroptera</taxon>
        <taxon>Pisciforma</taxon>
        <taxon>Baetidae</taxon>
        <taxon>Cloeon</taxon>
    </lineage>
</organism>
<evidence type="ECO:0000256" key="5">
    <source>
        <dbReference type="ARBA" id="ARBA00022990"/>
    </source>
</evidence>
<dbReference type="Gene3D" id="3.90.226.10">
    <property type="entry name" value="2-enoyl-CoA Hydratase, Chain A, domain 1"/>
    <property type="match status" value="1"/>
</dbReference>
<evidence type="ECO:0000256" key="10">
    <source>
        <dbReference type="ARBA" id="ARBA00052809"/>
    </source>
</evidence>
<dbReference type="Gene3D" id="1.10.12.10">
    <property type="entry name" value="Lyase 2-enoyl-coa Hydratase, Chain A, domain 2"/>
    <property type="match status" value="1"/>
</dbReference>
<keyword evidence="14" id="KW-1185">Reference proteome</keyword>
<accession>A0A8S1CQB4</accession>
<dbReference type="EMBL" id="CADEPI010000050">
    <property type="protein sequence ID" value="CAB3370128.1"/>
    <property type="molecule type" value="Genomic_DNA"/>
</dbReference>
<sequence length="303" mass="33364">MFSSITLRQLKNSPISTLKHTRNFASTMEGFKELNVTMPKPFVYKVELNRPKKLNALNRAIWFEIGKCFDILATKDDCRSIVLTGAGKIFSAGIDLPDMIALGGKLAEHEDVARKCKILEQTLKDYQDHFTALERCPKPVIAAVHSACIGGALDLILAADIRMCSSDAWFQVKEAEIGMAADMGTLQRLPRAIGNQSLVNELCLTSRKIEPTEAKDCGLVSKVFDTRDSLVAGALEMAEQIASKSPVAVQLTKRTLVHARNNSTQTGLDFIRYWNMAMLQSEDFINAAMAQATKSPPPAFAKL</sequence>
<evidence type="ECO:0000256" key="4">
    <source>
        <dbReference type="ARBA" id="ARBA00022832"/>
    </source>
</evidence>
<evidence type="ECO:0000256" key="1">
    <source>
        <dbReference type="ARBA" id="ARBA00004275"/>
    </source>
</evidence>
<dbReference type="Proteomes" id="UP000494165">
    <property type="component" value="Unassembled WGS sequence"/>
</dbReference>
<keyword evidence="7" id="KW-0576">Peroxisome</keyword>
<reference evidence="13 14" key="1">
    <citation type="submission" date="2020-04" db="EMBL/GenBank/DDBJ databases">
        <authorList>
            <person name="Alioto T."/>
            <person name="Alioto T."/>
            <person name="Gomez Garrido J."/>
        </authorList>
    </citation>
    <scope>NUCLEOTIDE SEQUENCE [LARGE SCALE GENOMIC DNA]</scope>
</reference>
<dbReference type="InterPro" id="IPR001753">
    <property type="entry name" value="Enoyl-CoA_hydra/iso"/>
</dbReference>
<dbReference type="GO" id="GO:0005739">
    <property type="term" value="C:mitochondrion"/>
    <property type="evidence" value="ECO:0007669"/>
    <property type="project" value="TreeGrafter"/>
</dbReference>
<evidence type="ECO:0000256" key="11">
    <source>
        <dbReference type="ARBA" id="ARBA00055786"/>
    </source>
</evidence>
<evidence type="ECO:0000256" key="2">
    <source>
        <dbReference type="ARBA" id="ARBA00005005"/>
    </source>
</evidence>
<evidence type="ECO:0000256" key="6">
    <source>
        <dbReference type="ARBA" id="ARBA00023098"/>
    </source>
</evidence>
<dbReference type="FunFam" id="1.10.12.10:FF:000004">
    <property type="entry name" value="Delta3,5-delta2,4-dienoyl-CoA isomerase"/>
    <property type="match status" value="1"/>
</dbReference>
<dbReference type="InterPro" id="IPR029045">
    <property type="entry name" value="ClpP/crotonase-like_dom_sf"/>
</dbReference>
<proteinExistence type="inferred from homology"/>
<comment type="function">
    <text evidence="11">Isomerization of 3-trans,5-cis-dienoyl-CoA to 2-trans,4-trans-dienoyl-CoA.</text>
</comment>
<dbReference type="CDD" id="cd06558">
    <property type="entry name" value="crotonase-like"/>
    <property type="match status" value="1"/>
</dbReference>
<dbReference type="InterPro" id="IPR014748">
    <property type="entry name" value="Enoyl-CoA_hydra_C"/>
</dbReference>
<comment type="catalytic activity">
    <reaction evidence="9">
        <text>(3E,5Z)-octadienoyl-CoA = (2E,4E)-octadienoyl-CoA</text>
        <dbReference type="Rhea" id="RHEA:45244"/>
        <dbReference type="ChEBI" id="CHEBI:62243"/>
        <dbReference type="ChEBI" id="CHEBI:85108"/>
    </reaction>
</comment>
<protein>
    <recommendedName>
        <fullName evidence="12">Delta(3,5)-Delta(2,4)-dienoyl-CoA isomerase, mitochondrial</fullName>
    </recommendedName>
</protein>
<gene>
    <name evidence="13" type="ORF">CLODIP_2_CD12144</name>
</gene>
<dbReference type="PANTHER" id="PTHR43149:SF1">
    <property type="entry name" value="DELTA(3,5)-DELTA(2,4)-DIENOYL-COA ISOMERASE, MITOCHONDRIAL"/>
    <property type="match status" value="1"/>
</dbReference>
<keyword evidence="4" id="KW-0276">Fatty acid metabolism</keyword>
<keyword evidence="8" id="KW-0413">Isomerase</keyword>
<evidence type="ECO:0000256" key="12">
    <source>
        <dbReference type="ARBA" id="ARBA00071021"/>
    </source>
</evidence>
<dbReference type="FunFam" id="3.90.226.10:FF:000024">
    <property type="entry name" value="Delta3,5-delta2,4-dienoyl-CoA isomerase"/>
    <property type="match status" value="1"/>
</dbReference>
<dbReference type="SUPFAM" id="SSF52096">
    <property type="entry name" value="ClpP/crotonase"/>
    <property type="match status" value="1"/>
</dbReference>
<name>A0A8S1CQB4_9INSE</name>
<dbReference type="OrthoDB" id="14970at2759"/>
<dbReference type="PANTHER" id="PTHR43149">
    <property type="entry name" value="ENOYL-COA HYDRATASE"/>
    <property type="match status" value="1"/>
</dbReference>
<evidence type="ECO:0000313" key="14">
    <source>
        <dbReference type="Proteomes" id="UP000494165"/>
    </source>
</evidence>
<keyword evidence="6" id="KW-0443">Lipid metabolism</keyword>
<comment type="pathway">
    <text evidence="2">Lipid metabolism; fatty acid beta-oxidation.</text>
</comment>
<evidence type="ECO:0000256" key="9">
    <source>
        <dbReference type="ARBA" id="ARBA00051408"/>
    </source>
</evidence>
<dbReference type="GO" id="GO:0006631">
    <property type="term" value="P:fatty acid metabolic process"/>
    <property type="evidence" value="ECO:0007669"/>
    <property type="project" value="UniProtKB-KW"/>
</dbReference>